<evidence type="ECO:0000313" key="1">
    <source>
        <dbReference type="EMBL" id="KAF9494677.1"/>
    </source>
</evidence>
<gene>
    <name evidence="1" type="ORF">BDN71DRAFT_1448709</name>
</gene>
<accession>A0A9P6D7Z1</accession>
<keyword evidence="2" id="KW-1185">Reference proteome</keyword>
<dbReference type="Proteomes" id="UP000807025">
    <property type="component" value="Unassembled WGS sequence"/>
</dbReference>
<sequence length="81" mass="9407">MSHSKELIQWQLVKPRWRPRTRQSRPRVSSSFVSTSGVRFRRGSCRWAAKRCGVLSIDLKTLCNDRVSTSVMSSGVRLQQW</sequence>
<comment type="caution">
    <text evidence="1">The sequence shown here is derived from an EMBL/GenBank/DDBJ whole genome shotgun (WGS) entry which is preliminary data.</text>
</comment>
<reference evidence="1" key="1">
    <citation type="submission" date="2020-11" db="EMBL/GenBank/DDBJ databases">
        <authorList>
            <consortium name="DOE Joint Genome Institute"/>
            <person name="Ahrendt S."/>
            <person name="Riley R."/>
            <person name="Andreopoulos W."/>
            <person name="Labutti K."/>
            <person name="Pangilinan J."/>
            <person name="Ruiz-Duenas F.J."/>
            <person name="Barrasa J.M."/>
            <person name="Sanchez-Garcia M."/>
            <person name="Camarero S."/>
            <person name="Miyauchi S."/>
            <person name="Serrano A."/>
            <person name="Linde D."/>
            <person name="Babiker R."/>
            <person name="Drula E."/>
            <person name="Ayuso-Fernandez I."/>
            <person name="Pacheco R."/>
            <person name="Padilla G."/>
            <person name="Ferreira P."/>
            <person name="Barriuso J."/>
            <person name="Kellner H."/>
            <person name="Castanera R."/>
            <person name="Alfaro M."/>
            <person name="Ramirez L."/>
            <person name="Pisabarro A.G."/>
            <person name="Kuo A."/>
            <person name="Tritt A."/>
            <person name="Lipzen A."/>
            <person name="He G."/>
            <person name="Yan M."/>
            <person name="Ng V."/>
            <person name="Cullen D."/>
            <person name="Martin F."/>
            <person name="Rosso M.-N."/>
            <person name="Henrissat B."/>
            <person name="Hibbett D."/>
            <person name="Martinez A.T."/>
            <person name="Grigoriev I.V."/>
        </authorList>
    </citation>
    <scope>NUCLEOTIDE SEQUENCE</scope>
    <source>
        <strain evidence="1">ATCC 90797</strain>
    </source>
</reference>
<name>A0A9P6D7Z1_PLEER</name>
<dbReference type="EMBL" id="MU154570">
    <property type="protein sequence ID" value="KAF9494677.1"/>
    <property type="molecule type" value="Genomic_DNA"/>
</dbReference>
<evidence type="ECO:0000313" key="2">
    <source>
        <dbReference type="Proteomes" id="UP000807025"/>
    </source>
</evidence>
<organism evidence="1 2">
    <name type="scientific">Pleurotus eryngii</name>
    <name type="common">Boletus of the steppes</name>
    <dbReference type="NCBI Taxonomy" id="5323"/>
    <lineage>
        <taxon>Eukaryota</taxon>
        <taxon>Fungi</taxon>
        <taxon>Dikarya</taxon>
        <taxon>Basidiomycota</taxon>
        <taxon>Agaricomycotina</taxon>
        <taxon>Agaricomycetes</taxon>
        <taxon>Agaricomycetidae</taxon>
        <taxon>Agaricales</taxon>
        <taxon>Pleurotineae</taxon>
        <taxon>Pleurotaceae</taxon>
        <taxon>Pleurotus</taxon>
    </lineage>
</organism>
<protein>
    <submittedName>
        <fullName evidence="1">Uncharacterized protein</fullName>
    </submittedName>
</protein>
<proteinExistence type="predicted"/>
<dbReference type="AlphaFoldDB" id="A0A9P6D7Z1"/>